<dbReference type="InterPro" id="IPR023674">
    <property type="entry name" value="Ribosomal_uL1-like"/>
</dbReference>
<proteinExistence type="inferred from homology"/>
<name>A0A2S4VMT8_9BASI</name>
<dbReference type="PANTHER" id="PTHR36427:SF3">
    <property type="entry name" value="LARGE RIBOSOMAL SUBUNIT PROTEIN UL1M"/>
    <property type="match status" value="1"/>
</dbReference>
<keyword evidence="6" id="KW-1185">Reference proteome</keyword>
<dbReference type="VEuPathDB" id="FungiDB:PSHT_10296"/>
<organism evidence="5 6">
    <name type="scientific">Puccinia striiformis</name>
    <dbReference type="NCBI Taxonomy" id="27350"/>
    <lineage>
        <taxon>Eukaryota</taxon>
        <taxon>Fungi</taxon>
        <taxon>Dikarya</taxon>
        <taxon>Basidiomycota</taxon>
        <taxon>Pucciniomycotina</taxon>
        <taxon>Pucciniomycetes</taxon>
        <taxon>Pucciniales</taxon>
        <taxon>Pucciniaceae</taxon>
        <taxon>Puccinia</taxon>
    </lineage>
</organism>
<dbReference type="GO" id="GO:0005762">
    <property type="term" value="C:mitochondrial large ribosomal subunit"/>
    <property type="evidence" value="ECO:0007669"/>
    <property type="project" value="TreeGrafter"/>
</dbReference>
<feature type="non-terminal residue" evidence="5">
    <location>
        <position position="1"/>
    </location>
</feature>
<feature type="region of interest" description="Disordered" evidence="4">
    <location>
        <begin position="235"/>
        <end position="263"/>
    </location>
</feature>
<gene>
    <name evidence="5" type="ORF">PSTT_05788</name>
</gene>
<sequence length="364" mass="39718">SGRTPASFDAEPTNQQTREDVANQPEFTKLTSIIIKNSTSEEEMGAKMWVPAPEKIKKEDDNVASLLDSLRLIKAVKIDQPDLPIELTIEPLMKKTVNLNVMKGRFVLANQVPSPATSSSSGRGNQTGKDVIAVILDEESTDDVRLAKELGVDHFGGKDLLDRLQKQNDSNLPCIPKAQDPKYLQQCGEQEDVIQELSQLNLIIPSEKRGTMSENLNELIMNSKNSIDWLVKKKPTANNDKPTQPSDGASTSPVKAPKVNKKTPQNEIDSFISIPVGSIQMSLIHLEQNISDFLSMISNLTQFGTSSTSNTPKSTTSTPGASDNPNNNNETKPKSNFKSGRPIKKPGIHKATLTVKGIPAITVI</sequence>
<evidence type="ECO:0000313" key="5">
    <source>
        <dbReference type="EMBL" id="POW10855.1"/>
    </source>
</evidence>
<dbReference type="VEuPathDB" id="FungiDB:PSTT_05788"/>
<comment type="similarity">
    <text evidence="1">Belongs to the universal ribosomal protein uL1 family.</text>
</comment>
<dbReference type="PANTHER" id="PTHR36427">
    <property type="entry name" value="54S RIBOSOMAL PROTEIN L1, MITOCHONDRIAL"/>
    <property type="match status" value="1"/>
</dbReference>
<dbReference type="SUPFAM" id="SSF56808">
    <property type="entry name" value="Ribosomal protein L1"/>
    <property type="match status" value="1"/>
</dbReference>
<evidence type="ECO:0000256" key="1">
    <source>
        <dbReference type="ARBA" id="ARBA00010531"/>
    </source>
</evidence>
<feature type="non-terminal residue" evidence="5">
    <location>
        <position position="364"/>
    </location>
</feature>
<dbReference type="AlphaFoldDB" id="A0A2S4VMT8"/>
<keyword evidence="3" id="KW-0687">Ribonucleoprotein</keyword>
<feature type="compositionally biased region" description="Low complexity" evidence="4">
    <location>
        <begin position="305"/>
        <end position="318"/>
    </location>
</feature>
<feature type="region of interest" description="Disordered" evidence="4">
    <location>
        <begin position="304"/>
        <end position="348"/>
    </location>
</feature>
<evidence type="ECO:0000313" key="6">
    <source>
        <dbReference type="Proteomes" id="UP000239156"/>
    </source>
</evidence>
<reference evidence="5" key="1">
    <citation type="submission" date="2017-12" db="EMBL/GenBank/DDBJ databases">
        <title>Gene loss provides genomic basis for host adaptation in cereal stripe rust fungi.</title>
        <authorList>
            <person name="Xia C."/>
        </authorList>
    </citation>
    <scope>NUCLEOTIDE SEQUENCE [LARGE SCALE GENOMIC DNA]</scope>
    <source>
        <strain evidence="5">93-210</strain>
    </source>
</reference>
<evidence type="ECO:0000256" key="4">
    <source>
        <dbReference type="SAM" id="MobiDB-lite"/>
    </source>
</evidence>
<accession>A0A2S4VMT8</accession>
<evidence type="ECO:0000256" key="3">
    <source>
        <dbReference type="ARBA" id="ARBA00023274"/>
    </source>
</evidence>
<feature type="region of interest" description="Disordered" evidence="4">
    <location>
        <begin position="1"/>
        <end position="26"/>
    </location>
</feature>
<dbReference type="Proteomes" id="UP000239156">
    <property type="component" value="Unassembled WGS sequence"/>
</dbReference>
<feature type="compositionally biased region" description="Polar residues" evidence="4">
    <location>
        <begin position="319"/>
        <end position="338"/>
    </location>
</feature>
<feature type="compositionally biased region" description="Polar residues" evidence="4">
    <location>
        <begin position="236"/>
        <end position="253"/>
    </location>
</feature>
<dbReference type="GO" id="GO:0003735">
    <property type="term" value="F:structural constituent of ribosome"/>
    <property type="evidence" value="ECO:0007669"/>
    <property type="project" value="TreeGrafter"/>
</dbReference>
<keyword evidence="2" id="KW-0689">Ribosomal protein</keyword>
<comment type="caution">
    <text evidence="5">The sequence shown here is derived from an EMBL/GenBank/DDBJ whole genome shotgun (WGS) entry which is preliminary data.</text>
</comment>
<evidence type="ECO:0000256" key="2">
    <source>
        <dbReference type="ARBA" id="ARBA00022980"/>
    </source>
</evidence>
<dbReference type="EMBL" id="PKSL01000043">
    <property type="protein sequence ID" value="POW10855.1"/>
    <property type="molecule type" value="Genomic_DNA"/>
</dbReference>
<protein>
    <submittedName>
        <fullName evidence="5">Uncharacterized protein</fullName>
    </submittedName>
</protein>